<name>A0A418KPX8_9ACTN</name>
<gene>
    <name evidence="4" type="ORF">DY240_15255</name>
</gene>
<dbReference type="AlphaFoldDB" id="A0A418KPX8"/>
<sequence length="168" mass="17479">MSETASYLYAVAAPVGDDVLGGLRGVAGEPVRAVRHRDLVAVVGTVDVGSDGAFGEEALARNLNDLDWLEAAARAHHAVIDGVARAVPAAPLRLATIVADDDGVRDRLERWHDGLRRALDEIAGRAEWSVKVYAPETSAPDAVAEPVPAAGAPGSGAAYLLRRRAAAT</sequence>
<dbReference type="PANTHER" id="PTHR36852">
    <property type="entry name" value="PROTEIN GVPL 2"/>
    <property type="match status" value="1"/>
</dbReference>
<dbReference type="GO" id="GO:0031412">
    <property type="term" value="P:gas vesicle organization"/>
    <property type="evidence" value="ECO:0007669"/>
    <property type="project" value="InterPro"/>
</dbReference>
<comment type="similarity">
    <text evidence="3">Belongs to the gas vesicle GvpF/GvpL family.</text>
</comment>
<feature type="non-terminal residue" evidence="4">
    <location>
        <position position="168"/>
    </location>
</feature>
<proteinExistence type="inferred from homology"/>
<accession>A0A418KPX8</accession>
<dbReference type="PANTHER" id="PTHR36852:SF1">
    <property type="entry name" value="PROTEIN GVPL 2"/>
    <property type="match status" value="1"/>
</dbReference>
<dbReference type="EMBL" id="QUAL01000149">
    <property type="protein sequence ID" value="RIQ21486.1"/>
    <property type="molecule type" value="Genomic_DNA"/>
</dbReference>
<comment type="caution">
    <text evidence="4">The sequence shown here is derived from an EMBL/GenBank/DDBJ whole genome shotgun (WGS) entry which is preliminary data.</text>
</comment>
<evidence type="ECO:0000256" key="2">
    <source>
        <dbReference type="ARBA" id="ARBA00035108"/>
    </source>
</evidence>
<keyword evidence="5" id="KW-1185">Reference proteome</keyword>
<dbReference type="Proteomes" id="UP000284057">
    <property type="component" value="Unassembled WGS sequence"/>
</dbReference>
<dbReference type="Pfam" id="PF06386">
    <property type="entry name" value="GvpL_GvpF"/>
    <property type="match status" value="1"/>
</dbReference>
<evidence type="ECO:0000313" key="5">
    <source>
        <dbReference type="Proteomes" id="UP000284057"/>
    </source>
</evidence>
<evidence type="ECO:0000256" key="3">
    <source>
        <dbReference type="ARBA" id="ARBA00035643"/>
    </source>
</evidence>
<organism evidence="4 5">
    <name type="scientific">Jiangella rhizosphaerae</name>
    <dbReference type="NCBI Taxonomy" id="2293569"/>
    <lineage>
        <taxon>Bacteria</taxon>
        <taxon>Bacillati</taxon>
        <taxon>Actinomycetota</taxon>
        <taxon>Actinomycetes</taxon>
        <taxon>Jiangellales</taxon>
        <taxon>Jiangellaceae</taxon>
        <taxon>Jiangella</taxon>
    </lineage>
</organism>
<protein>
    <submittedName>
        <fullName evidence="4">Gas vesicle protein GvpFL</fullName>
    </submittedName>
</protein>
<evidence type="ECO:0000313" key="4">
    <source>
        <dbReference type="EMBL" id="RIQ21486.1"/>
    </source>
</evidence>
<keyword evidence="1" id="KW-0304">Gas vesicle</keyword>
<reference evidence="4 5" key="1">
    <citation type="submission" date="2018-09" db="EMBL/GenBank/DDBJ databases">
        <title>Isolation, diversity and antifungal activity of actinobacteria from wheat.</title>
        <authorList>
            <person name="Han C."/>
        </authorList>
    </citation>
    <scope>NUCLEOTIDE SEQUENCE [LARGE SCALE GENOMIC DNA]</scope>
    <source>
        <strain evidence="4 5">NEAU-YY265</strain>
    </source>
</reference>
<evidence type="ECO:0000256" key="1">
    <source>
        <dbReference type="ARBA" id="ARBA00022987"/>
    </source>
</evidence>
<dbReference type="RefSeq" id="WP_199701546.1">
    <property type="nucleotide sequence ID" value="NZ_QUAL01000149.1"/>
</dbReference>
<comment type="subcellular location">
    <subcellularLocation>
        <location evidence="2">Gas vesicle</location>
    </subcellularLocation>
</comment>
<dbReference type="GO" id="GO:0031411">
    <property type="term" value="C:gas vesicle"/>
    <property type="evidence" value="ECO:0007669"/>
    <property type="project" value="UniProtKB-SubCell"/>
</dbReference>
<dbReference type="InterPro" id="IPR009430">
    <property type="entry name" value="GvpL/GvpF"/>
</dbReference>